<comment type="caution">
    <text evidence="1">The sequence shown here is derived from an EMBL/GenBank/DDBJ whole genome shotgun (WGS) entry which is preliminary data.</text>
</comment>
<dbReference type="AlphaFoldDB" id="A0A0F9L6K9"/>
<reference evidence="1" key="1">
    <citation type="journal article" date="2015" name="Nature">
        <title>Complex archaea that bridge the gap between prokaryotes and eukaryotes.</title>
        <authorList>
            <person name="Spang A."/>
            <person name="Saw J.H."/>
            <person name="Jorgensen S.L."/>
            <person name="Zaremba-Niedzwiedzka K."/>
            <person name="Martijn J."/>
            <person name="Lind A.E."/>
            <person name="van Eijk R."/>
            <person name="Schleper C."/>
            <person name="Guy L."/>
            <person name="Ettema T.J."/>
        </authorList>
    </citation>
    <scope>NUCLEOTIDE SEQUENCE</scope>
</reference>
<feature type="non-terminal residue" evidence="1">
    <location>
        <position position="953"/>
    </location>
</feature>
<organism evidence="1">
    <name type="scientific">marine sediment metagenome</name>
    <dbReference type="NCBI Taxonomy" id="412755"/>
    <lineage>
        <taxon>unclassified sequences</taxon>
        <taxon>metagenomes</taxon>
        <taxon>ecological metagenomes</taxon>
    </lineage>
</organism>
<proteinExistence type="predicted"/>
<dbReference type="EMBL" id="LAZR01013158">
    <property type="protein sequence ID" value="KKM23275.1"/>
    <property type="molecule type" value="Genomic_DNA"/>
</dbReference>
<accession>A0A0F9L6K9</accession>
<name>A0A0F9L6K9_9ZZZZ</name>
<gene>
    <name evidence="1" type="ORF">LCGC14_1616830</name>
</gene>
<sequence>MDYFFLTSELASLKEKPYITDVIIGTSQDANVYIKTIELPFVGIADLSFMAEGVEGYYFFFPVATRVTKENLYDLYAYNTIGSIEQTVKVDSSGQFDAIRPYFTNGVPDYRFVNSEYIQLTKQLSPLYSSIVVSSQHYQELLSMGYSKSEIIFDLNSVDLWSHTWNINSEERNKGAKQEIMISNKGFEYENIEIYIQAPSGRVDVTNYFIEDGTIYFTRLIRDILGNTILDFIVGENNYDLHLLFDTIIPFETSSHYEDGNQIPNNLIAESGGADGGYGNEQYYYQTIDTNDDTGRLALSQTLSYSISDYFNQYYIAATDANFRVNFEFTWITTLWSTLFSTLIMLPVAVGTAMLSSGNSLGGTVAAQLSRIPSAVVEEVWEELFLDPIIERYFYSRVQLAGGSEAFAEFISMLATSVREGLGGVGSYMATQHNINLGISFSQFFHLSEQYAGNAQHPTALNQLDIPIVSLIMTPIIAGFTGGFGALALGLTSIGLNFATDFASNMILYGLTVPSLDESTLNLMRVQQSLFSAASQLNTLNAIAASSNPALLMHQAIQTFQINPSTLVNFETQRSQAELSLSKLRLERDLFNLEIQNTLAQKQEILSQVQKATNLQKFSGIQDSDTGNLNGLFISGPNYGRVPAHVADPFLRFKNRLIWLDAINIDKSPMTVDQANEVFGRPFNMDSKKPKVSIIKGQIVASGLSVMNDNGDIMPILSDTLYTKVQEFLGYAYNSRDAWSDPSMQIEMIYREDITRTTRMATLEQSFSGFSKIRISSEYLFKNQFWSLFGNYKGAKALDMLYSTLIHPMKNAFLSEFDLMDGNEINIEKVKKQFKTFMFNRWNPSEIKSVMDDYGLTKGWDKFIEEMFDTYFASGFSEDLSVSYSKDSIREIIEKRVDSMIFDIFMRDYVKIDQAMTGVIDIVEKINDILYSGDILNVINDFNTNFLGKQSKT</sequence>
<evidence type="ECO:0000313" key="1">
    <source>
        <dbReference type="EMBL" id="KKM23275.1"/>
    </source>
</evidence>
<protein>
    <submittedName>
        <fullName evidence="1">Uncharacterized protein</fullName>
    </submittedName>
</protein>